<evidence type="ECO:0000313" key="12">
    <source>
        <dbReference type="EMBL" id="AGM25864.1"/>
    </source>
</evidence>
<dbReference type="InterPro" id="IPR029062">
    <property type="entry name" value="Class_I_gatase-like"/>
</dbReference>
<evidence type="ECO:0000313" key="13">
    <source>
        <dbReference type="Proteomes" id="UP000013963"/>
    </source>
</evidence>
<evidence type="ECO:0000256" key="2">
    <source>
        <dbReference type="ARBA" id="ARBA00005153"/>
    </source>
</evidence>
<feature type="active site" evidence="9">
    <location>
        <position position="170"/>
    </location>
</feature>
<evidence type="ECO:0000256" key="6">
    <source>
        <dbReference type="ARBA" id="ARBA00022755"/>
    </source>
</evidence>
<comment type="pathway">
    <text evidence="2 9">Purine metabolism; GMP biosynthesis; GMP from XMP (L-Gln route): step 1/1.</text>
</comment>
<dbReference type="HOGENOM" id="CLU_014340_0_5_14"/>
<sequence length="513" mass="57949">MKEKNFIVILDFGSQYTQLIARRIRDLEVYCEVWPYNVELEKLKAPGIKGVILSGGPASVYAEDAFLIGKEIYHLGVPVLGICYGMQLTCHLFEGKVSRAAKQEFGFASLMLDETNDELFYQIKDNEQVWMSHADHIEILPPEFKQLGHSVNSISAIKHNSLPIYGLQFHPEVTHTVIGKQLLANFVFKIAKCSPDWQLSSFIETTVENIRTIVKEDKVILALSGGVDSSVCAVLLNQAIGTQLQCIFIDTGLLRLDSGWNDIQQLQQQFGLNVMRIDAKERYFNSLKGVTDPEQKRKIIGQLFIEIFNEEAQKIKDVKWLGQGTIYPDIIESVSVKGPSATIKSHHNVGGLPKEMPFQLIEPLRELFKDEVRKTGELLGIGHDFVYKHPFPGPGLAVRIIGEVSPEKVDILQQADHIFMEELHKNHLYHEVSQAFVVLLPVQSVGVMGDVRTYGYTVVLRSVNTTDFMTAHWSELPYDFLAHVSRRIVSEVSNINRVTYDITSKPPATIEWE</sequence>
<dbReference type="CDD" id="cd01997">
    <property type="entry name" value="GMP_synthase_C"/>
    <property type="match status" value="1"/>
</dbReference>
<dbReference type="NCBIfam" id="NF000848">
    <property type="entry name" value="PRK00074.1"/>
    <property type="match status" value="1"/>
</dbReference>
<dbReference type="NCBIfam" id="TIGR00884">
    <property type="entry name" value="guaA_Cterm"/>
    <property type="match status" value="1"/>
</dbReference>
<dbReference type="EMBL" id="CP005078">
    <property type="protein sequence ID" value="AGM25864.1"/>
    <property type="molecule type" value="Genomic_DNA"/>
</dbReference>
<dbReference type="AlphaFoldDB" id="R4UD73"/>
<evidence type="ECO:0000256" key="5">
    <source>
        <dbReference type="ARBA" id="ARBA00022749"/>
    </source>
</evidence>
<dbReference type="PROSITE" id="PS51553">
    <property type="entry name" value="GMPS_ATP_PPASE"/>
    <property type="match status" value="1"/>
</dbReference>
<dbReference type="OrthoDB" id="9802219at2"/>
<dbReference type="eggNOG" id="COG0519">
    <property type="taxonomic scope" value="Bacteria"/>
</dbReference>
<organism evidence="12 13">
    <name type="scientific">Spiroplasma syrphidicola EA-1</name>
    <dbReference type="NCBI Taxonomy" id="1276229"/>
    <lineage>
        <taxon>Bacteria</taxon>
        <taxon>Bacillati</taxon>
        <taxon>Mycoplasmatota</taxon>
        <taxon>Mollicutes</taxon>
        <taxon>Entomoplasmatales</taxon>
        <taxon>Spiroplasmataceae</taxon>
        <taxon>Spiroplasma</taxon>
    </lineage>
</organism>
<dbReference type="GO" id="GO:0005829">
    <property type="term" value="C:cytosol"/>
    <property type="evidence" value="ECO:0007669"/>
    <property type="project" value="TreeGrafter"/>
</dbReference>
<dbReference type="NCBIfam" id="TIGR00888">
    <property type="entry name" value="guaA_Nterm"/>
    <property type="match status" value="1"/>
</dbReference>
<comment type="function">
    <text evidence="1 9">Catalyzes the synthesis of GMP from XMP.</text>
</comment>
<dbReference type="eggNOG" id="COG0518">
    <property type="taxonomic scope" value="Bacteria"/>
</dbReference>
<protein>
    <recommendedName>
        <fullName evidence="9">GMP synthase [glutamine-hydrolyzing]</fullName>
        <ecNumber evidence="9">6.3.5.2</ecNumber>
    </recommendedName>
    <alternativeName>
        <fullName evidence="9">GMP synthetase</fullName>
    </alternativeName>
    <alternativeName>
        <fullName evidence="9">Glutamine amidotransferase</fullName>
    </alternativeName>
</protein>
<comment type="subunit">
    <text evidence="9">Homodimer.</text>
</comment>
<evidence type="ECO:0000256" key="9">
    <source>
        <dbReference type="HAMAP-Rule" id="MF_00344"/>
    </source>
</evidence>
<dbReference type="InterPro" id="IPR017926">
    <property type="entry name" value="GATASE"/>
</dbReference>
<evidence type="ECO:0000256" key="1">
    <source>
        <dbReference type="ARBA" id="ARBA00002332"/>
    </source>
</evidence>
<comment type="catalytic activity">
    <reaction evidence="9">
        <text>XMP + L-glutamine + ATP + H2O = GMP + L-glutamate + AMP + diphosphate + 2 H(+)</text>
        <dbReference type="Rhea" id="RHEA:11680"/>
        <dbReference type="ChEBI" id="CHEBI:15377"/>
        <dbReference type="ChEBI" id="CHEBI:15378"/>
        <dbReference type="ChEBI" id="CHEBI:29985"/>
        <dbReference type="ChEBI" id="CHEBI:30616"/>
        <dbReference type="ChEBI" id="CHEBI:33019"/>
        <dbReference type="ChEBI" id="CHEBI:57464"/>
        <dbReference type="ChEBI" id="CHEBI:58115"/>
        <dbReference type="ChEBI" id="CHEBI:58359"/>
        <dbReference type="ChEBI" id="CHEBI:456215"/>
        <dbReference type="EC" id="6.3.5.2"/>
    </reaction>
</comment>
<dbReference type="Pfam" id="PF02540">
    <property type="entry name" value="NAD_synthase"/>
    <property type="match status" value="1"/>
</dbReference>
<dbReference type="InterPro" id="IPR004739">
    <property type="entry name" value="GMP_synth_GATase"/>
</dbReference>
<keyword evidence="4 9" id="KW-0547">Nucleotide-binding</keyword>
<dbReference type="PROSITE" id="PS51273">
    <property type="entry name" value="GATASE_TYPE_1"/>
    <property type="match status" value="1"/>
</dbReference>
<dbReference type="SUPFAM" id="SSF52402">
    <property type="entry name" value="Adenine nucleotide alpha hydrolases-like"/>
    <property type="match status" value="1"/>
</dbReference>
<dbReference type="GO" id="GO:0005524">
    <property type="term" value="F:ATP binding"/>
    <property type="evidence" value="ECO:0007669"/>
    <property type="project" value="UniProtKB-UniRule"/>
</dbReference>
<dbReference type="InterPro" id="IPR001674">
    <property type="entry name" value="GMP_synth_C"/>
</dbReference>
<dbReference type="InterPro" id="IPR025777">
    <property type="entry name" value="GMPS_ATP_PPase_dom"/>
</dbReference>
<evidence type="ECO:0000256" key="3">
    <source>
        <dbReference type="ARBA" id="ARBA00022598"/>
    </source>
</evidence>
<dbReference type="Proteomes" id="UP000013963">
    <property type="component" value="Chromosome"/>
</dbReference>
<keyword evidence="7 9" id="KW-0067">ATP-binding</keyword>
<dbReference type="FunFam" id="3.40.50.880:FF:000001">
    <property type="entry name" value="GMP synthase [glutamine-hydrolyzing]"/>
    <property type="match status" value="1"/>
</dbReference>
<dbReference type="PATRIC" id="fig|1276229.3.peg.267"/>
<dbReference type="InterPro" id="IPR014729">
    <property type="entry name" value="Rossmann-like_a/b/a_fold"/>
</dbReference>
<dbReference type="FunFam" id="3.30.300.10:FF:000002">
    <property type="entry name" value="GMP synthase [glutamine-hydrolyzing]"/>
    <property type="match status" value="1"/>
</dbReference>
<dbReference type="InterPro" id="IPR022310">
    <property type="entry name" value="NAD/GMP_synthase"/>
</dbReference>
<evidence type="ECO:0000256" key="10">
    <source>
        <dbReference type="PROSITE-ProRule" id="PRU00886"/>
    </source>
</evidence>
<evidence type="ECO:0000256" key="8">
    <source>
        <dbReference type="ARBA" id="ARBA00022962"/>
    </source>
</evidence>
<dbReference type="EC" id="6.3.5.2" evidence="9"/>
<dbReference type="InterPro" id="IPR022955">
    <property type="entry name" value="GMP_synthase"/>
</dbReference>
<dbReference type="KEGG" id="ssyr:SSYRP_v1c02680"/>
<dbReference type="Gene3D" id="3.40.50.620">
    <property type="entry name" value="HUPs"/>
    <property type="match status" value="1"/>
</dbReference>
<dbReference type="UniPathway" id="UPA00189">
    <property type="reaction ID" value="UER00296"/>
</dbReference>
<reference evidence="12 13" key="1">
    <citation type="journal article" date="2013" name="Genome Biol. Evol.">
        <title>Complete genomes of two dipteran-associated spiroplasmas provided insights into the origin, dynamics, and impacts of viral invasion in spiroplasma.</title>
        <authorList>
            <person name="Ku C."/>
            <person name="Lo W.S."/>
            <person name="Chen L.L."/>
            <person name="Kuo C.H."/>
        </authorList>
    </citation>
    <scope>NUCLEOTIDE SEQUENCE [LARGE SCALE GENOMIC DNA]</scope>
    <source>
        <strain evidence="12">EA-1</strain>
    </source>
</reference>
<dbReference type="HAMAP" id="MF_00344">
    <property type="entry name" value="GMP_synthase"/>
    <property type="match status" value="1"/>
</dbReference>
<dbReference type="PRINTS" id="PR00096">
    <property type="entry name" value="GATASE"/>
</dbReference>
<keyword evidence="6 9" id="KW-0658">Purine biosynthesis</keyword>
<keyword evidence="13" id="KW-1185">Reference proteome</keyword>
<evidence type="ECO:0000256" key="4">
    <source>
        <dbReference type="ARBA" id="ARBA00022741"/>
    </source>
</evidence>
<name>R4UD73_9MOLU</name>
<feature type="domain" description="GMPS ATP-PPase" evidence="11">
    <location>
        <begin position="197"/>
        <end position="388"/>
    </location>
</feature>
<feature type="binding site" evidence="10">
    <location>
        <begin position="224"/>
        <end position="230"/>
    </location>
    <ligand>
        <name>ATP</name>
        <dbReference type="ChEBI" id="CHEBI:30616"/>
    </ligand>
</feature>
<dbReference type="STRING" id="1276229.SSYRP_v1c02680"/>
<dbReference type="RefSeq" id="WP_016340513.1">
    <property type="nucleotide sequence ID" value="NC_021284.1"/>
</dbReference>
<dbReference type="SUPFAM" id="SSF52317">
    <property type="entry name" value="Class I glutamine amidotransferase-like"/>
    <property type="match status" value="1"/>
</dbReference>
<dbReference type="Gene3D" id="3.40.50.880">
    <property type="match status" value="1"/>
</dbReference>
<dbReference type="PANTHER" id="PTHR11922:SF2">
    <property type="entry name" value="GMP SYNTHASE [GLUTAMINE-HYDROLYZING]"/>
    <property type="match status" value="1"/>
</dbReference>
<keyword evidence="8 9" id="KW-0315">Glutamine amidotransferase</keyword>
<accession>R4UD73</accession>
<dbReference type="PRINTS" id="PR00097">
    <property type="entry name" value="ANTSNTHASEII"/>
</dbReference>
<evidence type="ECO:0000256" key="7">
    <source>
        <dbReference type="ARBA" id="ARBA00022840"/>
    </source>
</evidence>
<dbReference type="Pfam" id="PF00958">
    <property type="entry name" value="GMP_synt_C"/>
    <property type="match status" value="1"/>
</dbReference>
<feature type="active site" evidence="9">
    <location>
        <position position="172"/>
    </location>
</feature>
<dbReference type="PANTHER" id="PTHR11922">
    <property type="entry name" value="GMP SYNTHASE-RELATED"/>
    <property type="match status" value="1"/>
</dbReference>
<dbReference type="CDD" id="cd01742">
    <property type="entry name" value="GATase1_GMP_Synthase"/>
    <property type="match status" value="1"/>
</dbReference>
<dbReference type="FunFam" id="3.40.50.620:FF:000001">
    <property type="entry name" value="GMP synthase [glutamine-hydrolyzing]"/>
    <property type="match status" value="1"/>
</dbReference>
<dbReference type="Pfam" id="PF00117">
    <property type="entry name" value="GATase"/>
    <property type="match status" value="1"/>
</dbReference>
<evidence type="ECO:0000259" key="11">
    <source>
        <dbReference type="PROSITE" id="PS51553"/>
    </source>
</evidence>
<dbReference type="SUPFAM" id="SSF54810">
    <property type="entry name" value="GMP synthetase C-terminal dimerisation domain"/>
    <property type="match status" value="1"/>
</dbReference>
<gene>
    <name evidence="9 12" type="primary">guaA</name>
    <name evidence="12" type="ORF">SSYRP_v1c02680</name>
</gene>
<keyword evidence="3 9" id="KW-0436">Ligase</keyword>
<proteinExistence type="inferred from homology"/>
<dbReference type="GO" id="GO:0003921">
    <property type="term" value="F:GMP synthase activity"/>
    <property type="evidence" value="ECO:0007669"/>
    <property type="project" value="InterPro"/>
</dbReference>
<dbReference type="Gene3D" id="3.30.300.10">
    <property type="match status" value="1"/>
</dbReference>
<feature type="active site" description="Nucleophile" evidence="9">
    <location>
        <position position="83"/>
    </location>
</feature>
<keyword evidence="5 9" id="KW-0332">GMP biosynthesis</keyword>
<dbReference type="MEROPS" id="C26.957"/>